<evidence type="ECO:0000256" key="3">
    <source>
        <dbReference type="ARBA" id="ARBA00023015"/>
    </source>
</evidence>
<dbReference type="Pfam" id="PF00249">
    <property type="entry name" value="Myb_DNA-binding"/>
    <property type="match status" value="2"/>
</dbReference>
<dbReference type="InterPro" id="IPR001005">
    <property type="entry name" value="SANT/Myb"/>
</dbReference>
<feature type="domain" description="Myb-like" evidence="8">
    <location>
        <begin position="8"/>
        <end position="58"/>
    </location>
</feature>
<dbReference type="Proteomes" id="UP001054821">
    <property type="component" value="Chromosome 6"/>
</dbReference>
<dbReference type="FunFam" id="1.10.10.60:FF:000218">
    <property type="entry name" value="Myb transcription factor"/>
    <property type="match status" value="1"/>
</dbReference>
<evidence type="ECO:0000256" key="2">
    <source>
        <dbReference type="ARBA" id="ARBA00022737"/>
    </source>
</evidence>
<keyword evidence="6" id="KW-0804">Transcription</keyword>
<dbReference type="SMART" id="SM00717">
    <property type="entry name" value="SANT"/>
    <property type="match status" value="2"/>
</dbReference>
<dbReference type="AlphaFoldDB" id="A0AAD4YWZ3"/>
<evidence type="ECO:0000256" key="5">
    <source>
        <dbReference type="ARBA" id="ARBA00023159"/>
    </source>
</evidence>
<sequence>MEGNNLLRVRKGAWTREEDELLRQYIQQYGEGKWHQVSLKAGLNRCRKSCRLRWLNYLSPNIKRGDFTEDEVDLMVRLRKLLRNRWSLIAGRLPGRTSNHVKNYWSTRRRKNKSSGAEKDKTLETTKTIILRPQPRTFSKKPNCLSSPAPTLQHIQLQENFNWPLPSSPPTENGIDEWKSQLADTNSVERAMCSGFQLEEDFFTNFWVENIAQNTGTGVNSADEGLLSNSDFSFHLWNFSKEKYRDN</sequence>
<evidence type="ECO:0008006" key="12">
    <source>
        <dbReference type="Google" id="ProtNLM"/>
    </source>
</evidence>
<comment type="caution">
    <text evidence="10">The sequence shown here is derived from an EMBL/GenBank/DDBJ whole genome shotgun (WGS) entry which is preliminary data.</text>
</comment>
<evidence type="ECO:0000259" key="8">
    <source>
        <dbReference type="PROSITE" id="PS50090"/>
    </source>
</evidence>
<keyword evidence="2" id="KW-0677">Repeat</keyword>
<keyword evidence="5" id="KW-0010">Activator</keyword>
<evidence type="ECO:0000256" key="6">
    <source>
        <dbReference type="ARBA" id="ARBA00023163"/>
    </source>
</evidence>
<keyword evidence="7" id="KW-0539">Nucleus</keyword>
<proteinExistence type="predicted"/>
<dbReference type="Gene3D" id="1.10.10.60">
    <property type="entry name" value="Homeodomain-like"/>
    <property type="match status" value="2"/>
</dbReference>
<evidence type="ECO:0000313" key="11">
    <source>
        <dbReference type="Proteomes" id="UP001054821"/>
    </source>
</evidence>
<feature type="domain" description="HTH myb-type" evidence="9">
    <location>
        <begin position="63"/>
        <end position="113"/>
    </location>
</feature>
<evidence type="ECO:0000313" key="10">
    <source>
        <dbReference type="EMBL" id="KAI5324384.1"/>
    </source>
</evidence>
<dbReference type="GO" id="GO:0003677">
    <property type="term" value="F:DNA binding"/>
    <property type="evidence" value="ECO:0007669"/>
    <property type="project" value="UniProtKB-KW"/>
</dbReference>
<keyword evidence="4" id="KW-0238">DNA-binding</keyword>
<protein>
    <recommendedName>
        <fullName evidence="12">Myb domain protein 113</fullName>
    </recommendedName>
</protein>
<dbReference type="InterPro" id="IPR017930">
    <property type="entry name" value="Myb_dom"/>
</dbReference>
<keyword evidence="3" id="KW-0805">Transcription regulation</keyword>
<keyword evidence="11" id="KW-1185">Reference proteome</keyword>
<dbReference type="PANTHER" id="PTHR47999:SF129">
    <property type="entry name" value="MYB106-RELATED"/>
    <property type="match status" value="1"/>
</dbReference>
<dbReference type="SUPFAM" id="SSF46689">
    <property type="entry name" value="Homeodomain-like"/>
    <property type="match status" value="1"/>
</dbReference>
<dbReference type="InterPro" id="IPR015495">
    <property type="entry name" value="Myb_TF_plants"/>
</dbReference>
<organism evidence="10 11">
    <name type="scientific">Prunus dulcis</name>
    <name type="common">Almond</name>
    <name type="synonym">Amygdalus dulcis</name>
    <dbReference type="NCBI Taxonomy" id="3755"/>
    <lineage>
        <taxon>Eukaryota</taxon>
        <taxon>Viridiplantae</taxon>
        <taxon>Streptophyta</taxon>
        <taxon>Embryophyta</taxon>
        <taxon>Tracheophyta</taxon>
        <taxon>Spermatophyta</taxon>
        <taxon>Magnoliopsida</taxon>
        <taxon>eudicotyledons</taxon>
        <taxon>Gunneridae</taxon>
        <taxon>Pentapetalae</taxon>
        <taxon>rosids</taxon>
        <taxon>fabids</taxon>
        <taxon>Rosales</taxon>
        <taxon>Rosaceae</taxon>
        <taxon>Amygdaloideae</taxon>
        <taxon>Amygdaleae</taxon>
        <taxon>Prunus</taxon>
    </lineage>
</organism>
<dbReference type="EMBL" id="JAJFAZ020000006">
    <property type="protein sequence ID" value="KAI5324384.1"/>
    <property type="molecule type" value="Genomic_DNA"/>
</dbReference>
<accession>A0AAD4YWZ3</accession>
<feature type="domain" description="Myb-like" evidence="8">
    <location>
        <begin position="59"/>
        <end position="109"/>
    </location>
</feature>
<comment type="subcellular location">
    <subcellularLocation>
        <location evidence="1">Nucleus</location>
    </subcellularLocation>
</comment>
<evidence type="ECO:0000256" key="1">
    <source>
        <dbReference type="ARBA" id="ARBA00004123"/>
    </source>
</evidence>
<reference evidence="10 11" key="1">
    <citation type="journal article" date="2022" name="G3 (Bethesda)">
        <title>Whole-genome sequence and methylome profiling of the almond [Prunus dulcis (Mill.) D.A. Webb] cultivar 'Nonpareil'.</title>
        <authorList>
            <person name="D'Amico-Willman K.M."/>
            <person name="Ouma W.Z."/>
            <person name="Meulia T."/>
            <person name="Sideli G.M."/>
            <person name="Gradziel T.M."/>
            <person name="Fresnedo-Ramirez J."/>
        </authorList>
    </citation>
    <scope>NUCLEOTIDE SEQUENCE [LARGE SCALE GENOMIC DNA]</scope>
    <source>
        <strain evidence="10">Clone GOH B32 T37-40</strain>
    </source>
</reference>
<dbReference type="CDD" id="cd00167">
    <property type="entry name" value="SANT"/>
    <property type="match status" value="2"/>
</dbReference>
<dbReference type="GO" id="GO:0080090">
    <property type="term" value="P:regulation of primary metabolic process"/>
    <property type="evidence" value="ECO:0007669"/>
    <property type="project" value="UniProtKB-ARBA"/>
</dbReference>
<dbReference type="PROSITE" id="PS50090">
    <property type="entry name" value="MYB_LIKE"/>
    <property type="match status" value="2"/>
</dbReference>
<evidence type="ECO:0000256" key="4">
    <source>
        <dbReference type="ARBA" id="ARBA00023125"/>
    </source>
</evidence>
<gene>
    <name evidence="10" type="ORF">L3X38_033457</name>
</gene>
<feature type="domain" description="HTH myb-type" evidence="9">
    <location>
        <begin position="8"/>
        <end position="62"/>
    </location>
</feature>
<evidence type="ECO:0000259" key="9">
    <source>
        <dbReference type="PROSITE" id="PS51294"/>
    </source>
</evidence>
<dbReference type="InterPro" id="IPR009057">
    <property type="entry name" value="Homeodomain-like_sf"/>
</dbReference>
<dbReference type="PANTHER" id="PTHR47999">
    <property type="entry name" value="TRANSCRIPTION FACTOR MYB8-RELATED-RELATED"/>
    <property type="match status" value="1"/>
</dbReference>
<evidence type="ECO:0000256" key="7">
    <source>
        <dbReference type="ARBA" id="ARBA00023242"/>
    </source>
</evidence>
<name>A0AAD4YWZ3_PRUDU</name>
<dbReference type="GO" id="GO:0005634">
    <property type="term" value="C:nucleus"/>
    <property type="evidence" value="ECO:0007669"/>
    <property type="project" value="UniProtKB-SubCell"/>
</dbReference>
<dbReference type="PROSITE" id="PS51294">
    <property type="entry name" value="HTH_MYB"/>
    <property type="match status" value="2"/>
</dbReference>